<evidence type="ECO:0008006" key="3">
    <source>
        <dbReference type="Google" id="ProtNLM"/>
    </source>
</evidence>
<dbReference type="InterPro" id="IPR033457">
    <property type="entry name" value="DUF5133"/>
</dbReference>
<comment type="caution">
    <text evidence="1">The sequence shown here is derived from an EMBL/GenBank/DDBJ whole genome shotgun (WGS) entry which is preliminary data.</text>
</comment>
<accession>A0A918MEC7</accession>
<name>A0A918MEC7_9ACTN</name>
<dbReference type="Proteomes" id="UP000618795">
    <property type="component" value="Unassembled WGS sequence"/>
</dbReference>
<gene>
    <name evidence="1" type="ORF">GCM10010260_58740</name>
</gene>
<protein>
    <recommendedName>
        <fullName evidence="3">DUF5133 domain-containing protein</fullName>
    </recommendedName>
</protein>
<dbReference type="EMBL" id="BMTD01000015">
    <property type="protein sequence ID" value="GGV12340.1"/>
    <property type="molecule type" value="Genomic_DNA"/>
</dbReference>
<dbReference type="Pfam" id="PF17196">
    <property type="entry name" value="DUF5133"/>
    <property type="match status" value="1"/>
</dbReference>
<keyword evidence="2" id="KW-1185">Reference proteome</keyword>
<reference evidence="1" key="2">
    <citation type="submission" date="2020-09" db="EMBL/GenBank/DDBJ databases">
        <authorList>
            <person name="Sun Q."/>
            <person name="Ohkuma M."/>
        </authorList>
    </citation>
    <scope>NUCLEOTIDE SEQUENCE</scope>
    <source>
        <strain evidence="1">JCM 4369</strain>
    </source>
</reference>
<organism evidence="1 2">
    <name type="scientific">Streptomyces filipinensis</name>
    <dbReference type="NCBI Taxonomy" id="66887"/>
    <lineage>
        <taxon>Bacteria</taxon>
        <taxon>Bacillati</taxon>
        <taxon>Actinomycetota</taxon>
        <taxon>Actinomycetes</taxon>
        <taxon>Kitasatosporales</taxon>
        <taxon>Streptomycetaceae</taxon>
        <taxon>Streptomyces</taxon>
    </lineage>
</organism>
<dbReference type="AlphaFoldDB" id="A0A918MEC7"/>
<evidence type="ECO:0000313" key="2">
    <source>
        <dbReference type="Proteomes" id="UP000618795"/>
    </source>
</evidence>
<evidence type="ECO:0000313" key="1">
    <source>
        <dbReference type="EMBL" id="GGV12340.1"/>
    </source>
</evidence>
<reference evidence="1" key="1">
    <citation type="journal article" date="2014" name="Int. J. Syst. Evol. Microbiol.">
        <title>Complete genome sequence of Corynebacterium casei LMG S-19264T (=DSM 44701T), isolated from a smear-ripened cheese.</title>
        <authorList>
            <consortium name="US DOE Joint Genome Institute (JGI-PGF)"/>
            <person name="Walter F."/>
            <person name="Albersmeier A."/>
            <person name="Kalinowski J."/>
            <person name="Ruckert C."/>
        </authorList>
    </citation>
    <scope>NUCLEOTIDE SEQUENCE</scope>
    <source>
        <strain evidence="1">JCM 4369</strain>
    </source>
</reference>
<proteinExistence type="predicted"/>
<sequence>MSHAQRPGAVGPALTICAVIARTVPVGTASTCDDASPNGGTADVAAVDTRELDRRALATLGAVIAQVGMRQPAVDHSAETARRLEDAAHTLCLLSLSGTRRLDTALYVARQQMAEAMRRRQPNQH</sequence>